<sequence length="174" mass="19578">EHEVPVSRRQFVPTRALQSPKERPCQHERRGGQPPAAELFGQHRPVSTLLPPKELSESAAPNEELQGDASYGDTAFLSSTAREYTSVDILDSRSGAVHQRRSSKYEFSVAFLDMHRFHMQRDRWSWSTERRCRSFVTLACVQGARTANCVSGCQNDGSLDRCVWLTSVPVELAT</sequence>
<dbReference type="EMBL" id="JABSTQ010009389">
    <property type="protein sequence ID" value="KAG0429683.1"/>
    <property type="molecule type" value="Genomic_DNA"/>
</dbReference>
<dbReference type="Proteomes" id="UP000805193">
    <property type="component" value="Unassembled WGS sequence"/>
</dbReference>
<evidence type="ECO:0000313" key="2">
    <source>
        <dbReference type="Proteomes" id="UP000805193"/>
    </source>
</evidence>
<evidence type="ECO:0000313" key="1">
    <source>
        <dbReference type="EMBL" id="KAG0429683.1"/>
    </source>
</evidence>
<organism evidence="1 2">
    <name type="scientific">Ixodes persulcatus</name>
    <name type="common">Taiga tick</name>
    <dbReference type="NCBI Taxonomy" id="34615"/>
    <lineage>
        <taxon>Eukaryota</taxon>
        <taxon>Metazoa</taxon>
        <taxon>Ecdysozoa</taxon>
        <taxon>Arthropoda</taxon>
        <taxon>Chelicerata</taxon>
        <taxon>Arachnida</taxon>
        <taxon>Acari</taxon>
        <taxon>Parasitiformes</taxon>
        <taxon>Ixodida</taxon>
        <taxon>Ixodoidea</taxon>
        <taxon>Ixodidae</taxon>
        <taxon>Ixodinae</taxon>
        <taxon>Ixodes</taxon>
    </lineage>
</organism>
<accession>A0AC60Q733</accession>
<feature type="non-terminal residue" evidence="1">
    <location>
        <position position="1"/>
    </location>
</feature>
<name>A0AC60Q733_IXOPE</name>
<reference evidence="1 2" key="1">
    <citation type="journal article" date="2020" name="Cell">
        <title>Large-Scale Comparative Analyses of Tick Genomes Elucidate Their Genetic Diversity and Vector Capacities.</title>
        <authorList>
            <consortium name="Tick Genome and Microbiome Consortium (TIGMIC)"/>
            <person name="Jia N."/>
            <person name="Wang J."/>
            <person name="Shi W."/>
            <person name="Du L."/>
            <person name="Sun Y."/>
            <person name="Zhan W."/>
            <person name="Jiang J.F."/>
            <person name="Wang Q."/>
            <person name="Zhang B."/>
            <person name="Ji P."/>
            <person name="Bell-Sakyi L."/>
            <person name="Cui X.M."/>
            <person name="Yuan T.T."/>
            <person name="Jiang B.G."/>
            <person name="Yang W.F."/>
            <person name="Lam T.T."/>
            <person name="Chang Q.C."/>
            <person name="Ding S.J."/>
            <person name="Wang X.J."/>
            <person name="Zhu J.G."/>
            <person name="Ruan X.D."/>
            <person name="Zhao L."/>
            <person name="Wei J.T."/>
            <person name="Ye R.Z."/>
            <person name="Que T.C."/>
            <person name="Du C.H."/>
            <person name="Zhou Y.H."/>
            <person name="Cheng J.X."/>
            <person name="Dai P.F."/>
            <person name="Guo W.B."/>
            <person name="Han X.H."/>
            <person name="Huang E.J."/>
            <person name="Li L.F."/>
            <person name="Wei W."/>
            <person name="Gao Y.C."/>
            <person name="Liu J.Z."/>
            <person name="Shao H.Z."/>
            <person name="Wang X."/>
            <person name="Wang C.C."/>
            <person name="Yang T.C."/>
            <person name="Huo Q.B."/>
            <person name="Li W."/>
            <person name="Chen H.Y."/>
            <person name="Chen S.E."/>
            <person name="Zhou L.G."/>
            <person name="Ni X.B."/>
            <person name="Tian J.H."/>
            <person name="Sheng Y."/>
            <person name="Liu T."/>
            <person name="Pan Y.S."/>
            <person name="Xia L.Y."/>
            <person name="Li J."/>
            <person name="Zhao F."/>
            <person name="Cao W.C."/>
        </authorList>
    </citation>
    <scope>NUCLEOTIDE SEQUENCE [LARGE SCALE GENOMIC DNA]</scope>
    <source>
        <strain evidence="1">Iper-2018</strain>
    </source>
</reference>
<comment type="caution">
    <text evidence="1">The sequence shown here is derived from an EMBL/GenBank/DDBJ whole genome shotgun (WGS) entry which is preliminary data.</text>
</comment>
<keyword evidence="2" id="KW-1185">Reference proteome</keyword>
<gene>
    <name evidence="1" type="ORF">HPB47_023379</name>
</gene>
<proteinExistence type="predicted"/>
<protein>
    <submittedName>
        <fullName evidence="1">Uncharacterized protein</fullName>
    </submittedName>
</protein>